<dbReference type="EMBL" id="WBMR01000114">
    <property type="protein sequence ID" value="KAB2372058.1"/>
    <property type="molecule type" value="Genomic_DNA"/>
</dbReference>
<feature type="domain" description="Orc1-like AAA ATPase" evidence="4">
    <location>
        <begin position="103"/>
        <end position="276"/>
    </location>
</feature>
<dbReference type="GO" id="GO:0004016">
    <property type="term" value="F:adenylate cyclase activity"/>
    <property type="evidence" value="ECO:0007669"/>
    <property type="project" value="TreeGrafter"/>
</dbReference>
<protein>
    <submittedName>
        <fullName evidence="5">AAA family ATPase</fullName>
    </submittedName>
</protein>
<feature type="compositionally biased region" description="Basic residues" evidence="3">
    <location>
        <begin position="62"/>
        <end position="77"/>
    </location>
</feature>
<name>A0A6L3VKV5_9ACTN</name>
<keyword evidence="2" id="KW-0067">ATP-binding</keyword>
<dbReference type="PANTHER" id="PTHR16305">
    <property type="entry name" value="TESTICULAR SOLUBLE ADENYLYL CYCLASE"/>
    <property type="match status" value="1"/>
</dbReference>
<evidence type="ECO:0000313" key="5">
    <source>
        <dbReference type="EMBL" id="KAB2372058.1"/>
    </source>
</evidence>
<keyword evidence="6" id="KW-1185">Reference proteome</keyword>
<dbReference type="AlphaFoldDB" id="A0A6L3VKV5"/>
<evidence type="ECO:0000259" key="4">
    <source>
        <dbReference type="Pfam" id="PF13191"/>
    </source>
</evidence>
<dbReference type="OrthoDB" id="5476461at2"/>
<keyword evidence="1" id="KW-0547">Nucleotide-binding</keyword>
<dbReference type="Proteomes" id="UP000483004">
    <property type="component" value="Unassembled WGS sequence"/>
</dbReference>
<feature type="region of interest" description="Disordered" evidence="3">
    <location>
        <begin position="1"/>
        <end position="100"/>
    </location>
</feature>
<accession>A0A6L3VKV5</accession>
<dbReference type="InterPro" id="IPR027417">
    <property type="entry name" value="P-loop_NTPase"/>
</dbReference>
<dbReference type="GO" id="GO:0005524">
    <property type="term" value="F:ATP binding"/>
    <property type="evidence" value="ECO:0007669"/>
    <property type="project" value="UniProtKB-KW"/>
</dbReference>
<feature type="non-terminal residue" evidence="5">
    <location>
        <position position="970"/>
    </location>
</feature>
<comment type="caution">
    <text evidence="5">The sequence shown here is derived from an EMBL/GenBank/DDBJ whole genome shotgun (WGS) entry which is preliminary data.</text>
</comment>
<evidence type="ECO:0000313" key="6">
    <source>
        <dbReference type="Proteomes" id="UP000483004"/>
    </source>
</evidence>
<sequence>MAGVAGAAAHRQARGGPSGALVGGRRAAGVHRRAAARDRRPGARHHPDRGEGEAEPEPAGRRPGRRRRRIPRGRRPGHGGGGARGGETGRAGTVNARTVSPVLVGRERESAALDAAFRAARDGTPSAVLLGGEAGVGKTRLVGDFGARARAEGARVLVGGCLELGTEGLPFAPFTAALRGLVRDVGVDGVRGLLPAGAGDGLGRLLPDFGDADAGAFTGESRARLFELVLTLLERLAAAGPVVLVVEDAHWADTSTRDLLTFLVRNLGAGDALLIVVTYRTDELHRAHPLRPVLTELERVEHVARVEVGRLGRDDVGALVRGILGTDPPAGTLADVFERSEGNPLFVEALVGSGAGRDLPESLRDLLLGAVQRLPEDTQEILRVAAGGGARIEHELLAAVAGLDERELTRGLRPAVAANVLVVDGDGYAFRHALIREAVHDDLLPGERTRLHVRYARVLEERPELMPDRARAVTLAHHWHAAHDVVRALTAAWRAVGETRRALAYAEALRMASRVLGLWDRVPDAAERVGVPHVQVMEEAVTLADLAGEPDVGIRLASEALRHEEAAGDPMRAARLYELRGMMRLRSGSDRAPADLREAARLVPADPPSAERARVLATLATKIVGLHGTRPEADAAAREALEVARAVGDTEVELSIELNVAWLDLFHDDDPEAFFARIERVAERASEVRAFEPLLRAFTNHSDVLEMYGRHAEAAEVAAAGIARAEEYGLARSAGAHLSVNAAEPMVSLGRWDEALGVIGRTLPRMSAGVIRAGLHNLAGAVALARGDLDGAERHAAETPGLIARGAARRAQNLFPVCRLSALTALARGRPAEALDALDPILTDVGLPDDSRYALPGLVVAATACAELGDTDALAKVRARVEGLRVYGPVQEAHRLTFVAEAARAEGVLDQAAWDAAAAAWDALHQPYETASALVGAGEAALASGDRDRAGVVLRRAAGLADGLRAGPLR</sequence>
<dbReference type="SUPFAM" id="SSF52540">
    <property type="entry name" value="P-loop containing nucleoside triphosphate hydrolases"/>
    <property type="match status" value="1"/>
</dbReference>
<organism evidence="5 6">
    <name type="scientific">Actinomadura montaniterrae</name>
    <dbReference type="NCBI Taxonomy" id="1803903"/>
    <lineage>
        <taxon>Bacteria</taxon>
        <taxon>Bacillati</taxon>
        <taxon>Actinomycetota</taxon>
        <taxon>Actinomycetes</taxon>
        <taxon>Streptosporangiales</taxon>
        <taxon>Thermomonosporaceae</taxon>
        <taxon>Actinomadura</taxon>
    </lineage>
</organism>
<proteinExistence type="predicted"/>
<evidence type="ECO:0000256" key="2">
    <source>
        <dbReference type="ARBA" id="ARBA00022840"/>
    </source>
</evidence>
<feature type="compositionally biased region" description="Gly residues" evidence="3">
    <location>
        <begin position="78"/>
        <end position="89"/>
    </location>
</feature>
<dbReference type="GO" id="GO:0005737">
    <property type="term" value="C:cytoplasm"/>
    <property type="evidence" value="ECO:0007669"/>
    <property type="project" value="TreeGrafter"/>
</dbReference>
<dbReference type="Pfam" id="PF13191">
    <property type="entry name" value="AAA_16"/>
    <property type="match status" value="1"/>
</dbReference>
<dbReference type="InterPro" id="IPR041664">
    <property type="entry name" value="AAA_16"/>
</dbReference>
<gene>
    <name evidence="5" type="ORF">F9B16_30805</name>
</gene>
<dbReference type="Gene3D" id="3.40.50.300">
    <property type="entry name" value="P-loop containing nucleotide triphosphate hydrolases"/>
    <property type="match status" value="1"/>
</dbReference>
<feature type="compositionally biased region" description="Low complexity" evidence="3">
    <location>
        <begin position="1"/>
        <end position="10"/>
    </location>
</feature>
<reference evidence="5 6" key="1">
    <citation type="submission" date="2019-09" db="EMBL/GenBank/DDBJ databases">
        <title>Actinomadura physcomitrii sp. nov., a novel actinomycete isolated from moss [Physcomitrium sphaericum (Ludw) Fuernr].</title>
        <authorList>
            <person name="Liu C."/>
            <person name="Zhuang X."/>
        </authorList>
    </citation>
    <scope>NUCLEOTIDE SEQUENCE [LARGE SCALE GENOMIC DNA]</scope>
    <source>
        <strain evidence="5 6">CYP1-1B</strain>
    </source>
</reference>
<evidence type="ECO:0000256" key="3">
    <source>
        <dbReference type="SAM" id="MobiDB-lite"/>
    </source>
</evidence>
<dbReference type="PANTHER" id="PTHR16305:SF35">
    <property type="entry name" value="TRANSCRIPTIONAL ACTIVATOR DOMAIN"/>
    <property type="match status" value="1"/>
</dbReference>
<evidence type="ECO:0000256" key="1">
    <source>
        <dbReference type="ARBA" id="ARBA00022741"/>
    </source>
</evidence>